<dbReference type="InterPro" id="IPR019719">
    <property type="entry name" value="DUF2599"/>
</dbReference>
<dbReference type="RefSeq" id="WP_170394541.1">
    <property type="nucleotide sequence ID" value="NZ_AMWJ02000001.1"/>
</dbReference>
<dbReference type="Proteomes" id="UP000010448">
    <property type="component" value="Unassembled WGS sequence"/>
</dbReference>
<feature type="signal peptide" evidence="1">
    <location>
        <begin position="1"/>
        <end position="22"/>
    </location>
</feature>
<comment type="caution">
    <text evidence="2">The sequence shown here is derived from an EMBL/GenBank/DDBJ whole genome shotgun (WGS) entry which is preliminary data.</text>
</comment>
<keyword evidence="3" id="KW-1185">Reference proteome</keyword>
<dbReference type="EMBL" id="AMWJ02000001">
    <property type="protein sequence ID" value="NNJ15502.1"/>
    <property type="molecule type" value="Genomic_DNA"/>
</dbReference>
<keyword evidence="1" id="KW-0732">Signal</keyword>
<sequence>MTQAQQAALAAAQAQAAQSAVAAQTAAAQAQAAAAAAAAAQTEAGYCRKYIESATWVQRDEPGYGLIWSLQVKPTECARRMGPDQTDRAYQELYEMFKTDPRWTENINPGSMRRQFVCHVVGVPFKELWNIEPARPYVSHQASLSLPYICNPLPSDAGK</sequence>
<name>A0A7K4ECY2_9PSED</name>
<gene>
    <name evidence="2" type="ORF">CSV86_009785</name>
</gene>
<evidence type="ECO:0000313" key="3">
    <source>
        <dbReference type="Proteomes" id="UP000010448"/>
    </source>
</evidence>
<accession>A0A7K4ECY2</accession>
<proteinExistence type="predicted"/>
<organism evidence="2 3">
    <name type="scientific">Pseudomonas bharatica CSV86</name>
    <dbReference type="NCBI Taxonomy" id="1005395"/>
    <lineage>
        <taxon>Bacteria</taxon>
        <taxon>Pseudomonadati</taxon>
        <taxon>Pseudomonadota</taxon>
        <taxon>Gammaproteobacteria</taxon>
        <taxon>Pseudomonadales</taxon>
        <taxon>Pseudomonadaceae</taxon>
        <taxon>Pseudomonas</taxon>
        <taxon>Pseudomonas bharatica</taxon>
    </lineage>
</organism>
<evidence type="ECO:0000256" key="1">
    <source>
        <dbReference type="SAM" id="SignalP"/>
    </source>
</evidence>
<dbReference type="AlphaFoldDB" id="A0A7K4ECY2"/>
<evidence type="ECO:0000313" key="2">
    <source>
        <dbReference type="EMBL" id="NNJ15502.1"/>
    </source>
</evidence>
<dbReference type="Pfam" id="PF10783">
    <property type="entry name" value="DUF2599"/>
    <property type="match status" value="1"/>
</dbReference>
<feature type="chain" id="PRO_5029792268" evidence="1">
    <location>
        <begin position="23"/>
        <end position="159"/>
    </location>
</feature>
<reference evidence="2 3" key="1">
    <citation type="journal article" date="2013" name="Genome Announc.">
        <title>Genome Sequence of Naphthalene-Degrading Soil Bacterium Pseudomonas putida CSV86.</title>
        <authorList>
            <person name="Phale P.S."/>
            <person name="Paliwal V."/>
            <person name="Raju S.C."/>
            <person name="Modak A."/>
            <person name="Purohit H.J."/>
        </authorList>
    </citation>
    <scope>NUCLEOTIDE SEQUENCE [LARGE SCALE GENOMIC DNA]</scope>
    <source>
        <strain evidence="2 3">CSV86</strain>
    </source>
</reference>
<protein>
    <submittedName>
        <fullName evidence="2">DUF2599 domain-containing protein</fullName>
    </submittedName>
</protein>